<feature type="domain" description="Serine dehydratase beta chain" evidence="13">
    <location>
        <begin position="18"/>
        <end position="92"/>
    </location>
</feature>
<keyword evidence="6" id="KW-0004">4Fe-4S</keyword>
<dbReference type="GO" id="GO:0006094">
    <property type="term" value="P:gluconeogenesis"/>
    <property type="evidence" value="ECO:0007669"/>
    <property type="project" value="UniProtKB-KW"/>
</dbReference>
<keyword evidence="8" id="KW-0408">Iron</keyword>
<protein>
    <recommendedName>
        <fullName evidence="4">L-serine ammonia-lyase</fullName>
        <ecNumber evidence="4">4.3.1.17</ecNumber>
    </recommendedName>
    <alternativeName>
        <fullName evidence="11">L-serine deaminase</fullName>
    </alternativeName>
</protein>
<evidence type="ECO:0000256" key="5">
    <source>
        <dbReference type="ARBA" id="ARBA00022432"/>
    </source>
</evidence>
<name>A0A2N6SNB6_9LACT</name>
<dbReference type="PANTHER" id="PTHR30182:SF12">
    <property type="entry name" value="L-SERINE DEHYDRATASE, BETA CHAIN-RELATED"/>
    <property type="match status" value="1"/>
</dbReference>
<dbReference type="OrthoDB" id="9813137at2"/>
<keyword evidence="15" id="KW-1185">Reference proteome</keyword>
<comment type="catalytic activity">
    <reaction evidence="12">
        <text>L-serine = pyruvate + NH4(+)</text>
        <dbReference type="Rhea" id="RHEA:19169"/>
        <dbReference type="ChEBI" id="CHEBI:15361"/>
        <dbReference type="ChEBI" id="CHEBI:28938"/>
        <dbReference type="ChEBI" id="CHEBI:33384"/>
        <dbReference type="EC" id="4.3.1.17"/>
    </reaction>
</comment>
<evidence type="ECO:0000256" key="12">
    <source>
        <dbReference type="ARBA" id="ARBA00049406"/>
    </source>
</evidence>
<evidence type="ECO:0000256" key="2">
    <source>
        <dbReference type="ARBA" id="ARBA00004742"/>
    </source>
</evidence>
<dbReference type="InterPro" id="IPR005131">
    <property type="entry name" value="Ser_deHydtase_bsu"/>
</dbReference>
<dbReference type="AlphaFoldDB" id="A0A2N6SNB6"/>
<evidence type="ECO:0000256" key="4">
    <source>
        <dbReference type="ARBA" id="ARBA00012093"/>
    </source>
</evidence>
<evidence type="ECO:0000259" key="13">
    <source>
        <dbReference type="Pfam" id="PF03315"/>
    </source>
</evidence>
<comment type="similarity">
    <text evidence="3">Belongs to the iron-sulfur dependent L-serine dehydratase family.</text>
</comment>
<dbReference type="RefSeq" id="WP_102227459.1">
    <property type="nucleotide sequence ID" value="NZ_PNFY01000005.1"/>
</dbReference>
<comment type="caution">
    <text evidence="14">The sequence shown here is derived from an EMBL/GenBank/DDBJ whole genome shotgun (WGS) entry which is preliminary data.</text>
</comment>
<dbReference type="EMBL" id="PNHE01000011">
    <property type="protein sequence ID" value="PMC58565.1"/>
    <property type="molecule type" value="Genomic_DNA"/>
</dbReference>
<gene>
    <name evidence="14" type="ORF">CJ205_03860</name>
</gene>
<keyword evidence="5" id="KW-0312">Gluconeogenesis</keyword>
<dbReference type="STRING" id="84521.SAMN04487994_102026"/>
<reference evidence="14 15" key="1">
    <citation type="submission" date="2017-09" db="EMBL/GenBank/DDBJ databases">
        <title>Bacterial strain isolated from the female urinary microbiota.</title>
        <authorList>
            <person name="Thomas-White K."/>
            <person name="Kumar N."/>
            <person name="Forster S."/>
            <person name="Putonti C."/>
            <person name="Lawley T."/>
            <person name="Wolfe A.J."/>
        </authorList>
    </citation>
    <scope>NUCLEOTIDE SEQUENCE [LARGE SCALE GENOMIC DNA]</scope>
    <source>
        <strain evidence="14 15">UMB0852</strain>
    </source>
</reference>
<keyword evidence="9" id="KW-0411">Iron-sulfur</keyword>
<organism evidence="14 15">
    <name type="scientific">Dolosicoccus paucivorans</name>
    <dbReference type="NCBI Taxonomy" id="84521"/>
    <lineage>
        <taxon>Bacteria</taxon>
        <taxon>Bacillati</taxon>
        <taxon>Bacillota</taxon>
        <taxon>Bacilli</taxon>
        <taxon>Lactobacillales</taxon>
        <taxon>Aerococcaceae</taxon>
        <taxon>Dolosicoccus</taxon>
    </lineage>
</organism>
<dbReference type="Proteomes" id="UP000235682">
    <property type="component" value="Unassembled WGS sequence"/>
</dbReference>
<evidence type="ECO:0000256" key="6">
    <source>
        <dbReference type="ARBA" id="ARBA00022485"/>
    </source>
</evidence>
<evidence type="ECO:0000256" key="9">
    <source>
        <dbReference type="ARBA" id="ARBA00023014"/>
    </source>
</evidence>
<evidence type="ECO:0000256" key="11">
    <source>
        <dbReference type="ARBA" id="ARBA00041766"/>
    </source>
</evidence>
<evidence type="ECO:0000256" key="8">
    <source>
        <dbReference type="ARBA" id="ARBA00023004"/>
    </source>
</evidence>
<evidence type="ECO:0000256" key="3">
    <source>
        <dbReference type="ARBA" id="ARBA00008636"/>
    </source>
</evidence>
<evidence type="ECO:0000313" key="14">
    <source>
        <dbReference type="EMBL" id="PMC58565.1"/>
    </source>
</evidence>
<dbReference type="InterPro" id="IPR051318">
    <property type="entry name" value="Fe-S_L-Ser"/>
</dbReference>
<keyword evidence="7" id="KW-0479">Metal-binding</keyword>
<dbReference type="GO" id="GO:0003941">
    <property type="term" value="F:L-serine ammonia-lyase activity"/>
    <property type="evidence" value="ECO:0007669"/>
    <property type="project" value="UniProtKB-EC"/>
</dbReference>
<dbReference type="PANTHER" id="PTHR30182">
    <property type="entry name" value="L-SERINE DEHYDRATASE"/>
    <property type="match status" value="1"/>
</dbReference>
<sequence>MSKTLNYKSCFDVIGPAMVGPSSSHTAGAIKITLTANALLQTQAEKVICRYYESFAETHQGHGTDYAVAAGILNFNTQDTRVPRAIELVKEAGIDLTYVECKKEKSPVGHENTIDLILSAGGRTVRLIGASVGGGTIEVRHYEADGFVVNPTGPLPMVVSVSQDASYKERLQKELDQLGLSVSHTIFEEKDGWYLAHFELEDFLSKDKAQVIETLRDEKHAIYILK</sequence>
<evidence type="ECO:0000313" key="15">
    <source>
        <dbReference type="Proteomes" id="UP000235682"/>
    </source>
</evidence>
<dbReference type="Gene3D" id="3.30.1330.90">
    <property type="entry name" value="D-3-phosphoglycerate dehydrogenase, domain 3"/>
    <property type="match status" value="1"/>
</dbReference>
<comment type="pathway">
    <text evidence="2">Carbohydrate biosynthesis; gluconeogenesis.</text>
</comment>
<evidence type="ECO:0000256" key="7">
    <source>
        <dbReference type="ARBA" id="ARBA00022723"/>
    </source>
</evidence>
<accession>A0A2N6SNB6</accession>
<evidence type="ECO:0000256" key="10">
    <source>
        <dbReference type="ARBA" id="ARBA00023239"/>
    </source>
</evidence>
<proteinExistence type="inferred from homology"/>
<dbReference type="GO" id="GO:0046872">
    <property type="term" value="F:metal ion binding"/>
    <property type="evidence" value="ECO:0007669"/>
    <property type="project" value="UniProtKB-KW"/>
</dbReference>
<dbReference type="GO" id="GO:0051539">
    <property type="term" value="F:4 iron, 4 sulfur cluster binding"/>
    <property type="evidence" value="ECO:0007669"/>
    <property type="project" value="UniProtKB-KW"/>
</dbReference>
<keyword evidence="10" id="KW-0456">Lyase</keyword>
<dbReference type="SUPFAM" id="SSF143548">
    <property type="entry name" value="Serine metabolism enzymes domain"/>
    <property type="match status" value="1"/>
</dbReference>
<dbReference type="EC" id="4.3.1.17" evidence="4"/>
<dbReference type="Pfam" id="PF03315">
    <property type="entry name" value="SDH_beta"/>
    <property type="match status" value="1"/>
</dbReference>
<evidence type="ECO:0000256" key="1">
    <source>
        <dbReference type="ARBA" id="ARBA00001966"/>
    </source>
</evidence>
<dbReference type="InterPro" id="IPR029009">
    <property type="entry name" value="ASB_dom_sf"/>
</dbReference>
<comment type="cofactor">
    <cofactor evidence="1">
        <name>[4Fe-4S] cluster</name>
        <dbReference type="ChEBI" id="CHEBI:49883"/>
    </cofactor>
</comment>